<dbReference type="Proteomes" id="UP001247754">
    <property type="component" value="Unassembled WGS sequence"/>
</dbReference>
<sequence length="405" mass="43099">MRVNRRMLLGTAAAAVIALSGAVPAALAQDRSAVRIGYVVSQTGVNAAGAGTTTIPNYELWVHDVNAAGGLKLPDGSRLPIEVTTYDDRSQTEEVVRGIERLANQDKVDFILAPWGTGFNLAVAPLMARFGYPQLAATSVVPPIPDIYKRWPTAFWMLGTADGYGDSLAGVLKPQVEAGALNGKVAMISIADGFGIELSEAARHAFKDTGFDLVMDKTYPLGTQDFSTLLAEAQASGADIFVAYSYPGDTFAITKQAQLSSYNPPVFHTGVGTNFPAYPQINDGNIEGVISLGGINAQSPAIQDYIARHKAVLDKSPDAWASPVIYASLEMLAQAIERKGLDREAVTAELSNGTFETILGTITLTDNQLHDMWYIGQWQGDQFVAVAPVDKPGAAAAVVPKPAWK</sequence>
<reference evidence="6 7" key="1">
    <citation type="submission" date="2023-09" db="EMBL/GenBank/DDBJ databases">
        <title>Xinfangfangia sedmenti sp. nov., isolated the sedment.</title>
        <authorList>
            <person name="Xu L."/>
        </authorList>
    </citation>
    <scope>NUCLEOTIDE SEQUENCE [LARGE SCALE GENOMIC DNA]</scope>
    <source>
        <strain evidence="6 7">LG-4</strain>
    </source>
</reference>
<evidence type="ECO:0000256" key="4">
    <source>
        <dbReference type="SAM" id="SignalP"/>
    </source>
</evidence>
<dbReference type="InterPro" id="IPR006311">
    <property type="entry name" value="TAT_signal"/>
</dbReference>
<feature type="chain" id="PRO_5045960249" evidence="4">
    <location>
        <begin position="29"/>
        <end position="405"/>
    </location>
</feature>
<gene>
    <name evidence="6" type="ORF">RGD00_07110</name>
</gene>
<comment type="caution">
    <text evidence="6">The sequence shown here is derived from an EMBL/GenBank/DDBJ whole genome shotgun (WGS) entry which is preliminary data.</text>
</comment>
<evidence type="ECO:0000256" key="1">
    <source>
        <dbReference type="ARBA" id="ARBA00010062"/>
    </source>
</evidence>
<dbReference type="InterPro" id="IPR028082">
    <property type="entry name" value="Peripla_BP_I"/>
</dbReference>
<dbReference type="InterPro" id="IPR028081">
    <property type="entry name" value="Leu-bd"/>
</dbReference>
<protein>
    <submittedName>
        <fullName evidence="6">Amino acid ABC transporter substrate-binding protein</fullName>
    </submittedName>
</protein>
<keyword evidence="3" id="KW-0813">Transport</keyword>
<dbReference type="InterPro" id="IPR051010">
    <property type="entry name" value="BCAA_transport"/>
</dbReference>
<organism evidence="6 7">
    <name type="scientific">Ruixingdingia sedimenti</name>
    <dbReference type="NCBI Taxonomy" id="3073604"/>
    <lineage>
        <taxon>Bacteria</taxon>
        <taxon>Pseudomonadati</taxon>
        <taxon>Pseudomonadota</taxon>
        <taxon>Alphaproteobacteria</taxon>
        <taxon>Rhodobacterales</taxon>
        <taxon>Paracoccaceae</taxon>
        <taxon>Ruixingdingia</taxon>
    </lineage>
</organism>
<proteinExistence type="inferred from homology"/>
<dbReference type="PANTHER" id="PTHR30483:SF6">
    <property type="entry name" value="PERIPLASMIC BINDING PROTEIN OF ABC TRANSPORTER FOR NATURAL AMINO ACIDS"/>
    <property type="match status" value="1"/>
</dbReference>
<dbReference type="Gene3D" id="3.40.50.2300">
    <property type="match status" value="2"/>
</dbReference>
<keyword evidence="3" id="KW-0029">Amino-acid transport</keyword>
<evidence type="ECO:0000313" key="7">
    <source>
        <dbReference type="Proteomes" id="UP001247754"/>
    </source>
</evidence>
<dbReference type="PANTHER" id="PTHR30483">
    <property type="entry name" value="LEUCINE-SPECIFIC-BINDING PROTEIN"/>
    <property type="match status" value="1"/>
</dbReference>
<dbReference type="SUPFAM" id="SSF53822">
    <property type="entry name" value="Periplasmic binding protein-like I"/>
    <property type="match status" value="1"/>
</dbReference>
<feature type="domain" description="Leucine-binding protein" evidence="5">
    <location>
        <begin position="34"/>
        <end position="380"/>
    </location>
</feature>
<evidence type="ECO:0000313" key="6">
    <source>
        <dbReference type="EMBL" id="MDR5652365.1"/>
    </source>
</evidence>
<dbReference type="RefSeq" id="WP_310456615.1">
    <property type="nucleotide sequence ID" value="NZ_JAVKPH010000006.1"/>
</dbReference>
<evidence type="ECO:0000256" key="2">
    <source>
        <dbReference type="ARBA" id="ARBA00022729"/>
    </source>
</evidence>
<dbReference type="CDD" id="cd06338">
    <property type="entry name" value="PBP1_ABC_ligand_binding-like"/>
    <property type="match status" value="1"/>
</dbReference>
<keyword evidence="7" id="KW-1185">Reference proteome</keyword>
<accession>A0ABU1F663</accession>
<dbReference type="Pfam" id="PF13458">
    <property type="entry name" value="Peripla_BP_6"/>
    <property type="match status" value="1"/>
</dbReference>
<evidence type="ECO:0000259" key="5">
    <source>
        <dbReference type="Pfam" id="PF13458"/>
    </source>
</evidence>
<dbReference type="PROSITE" id="PS51318">
    <property type="entry name" value="TAT"/>
    <property type="match status" value="1"/>
</dbReference>
<comment type="similarity">
    <text evidence="1">Belongs to the leucine-binding protein family.</text>
</comment>
<name>A0ABU1F663_9RHOB</name>
<dbReference type="EMBL" id="JAVKPH010000006">
    <property type="protein sequence ID" value="MDR5652365.1"/>
    <property type="molecule type" value="Genomic_DNA"/>
</dbReference>
<feature type="signal peptide" evidence="4">
    <location>
        <begin position="1"/>
        <end position="28"/>
    </location>
</feature>
<evidence type="ECO:0000256" key="3">
    <source>
        <dbReference type="ARBA" id="ARBA00022970"/>
    </source>
</evidence>
<keyword evidence="2 4" id="KW-0732">Signal</keyword>